<keyword evidence="2" id="KW-1185">Reference proteome</keyword>
<comment type="caution">
    <text evidence="1">The sequence shown here is derived from an EMBL/GenBank/DDBJ whole genome shotgun (WGS) entry which is preliminary data.</text>
</comment>
<gene>
    <name evidence="1" type="ORF">EDC52_11367</name>
</gene>
<dbReference type="SUPFAM" id="SSF161187">
    <property type="entry name" value="YfgJ-like"/>
    <property type="match status" value="1"/>
</dbReference>
<name>A0A4R3YJJ2_9GAMM</name>
<accession>A0A4R3YJJ2</accession>
<evidence type="ECO:0000313" key="1">
    <source>
        <dbReference type="EMBL" id="TCV92242.1"/>
    </source>
</evidence>
<dbReference type="Pfam" id="PF07191">
    <property type="entry name" value="Zn_ribbon_6"/>
    <property type="match status" value="1"/>
</dbReference>
<proteinExistence type="predicted"/>
<dbReference type="EMBL" id="SMCR01000013">
    <property type="protein sequence ID" value="TCV92242.1"/>
    <property type="molecule type" value="Genomic_DNA"/>
</dbReference>
<protein>
    <submittedName>
        <fullName evidence="1">Zinc ribbon protein</fullName>
    </submittedName>
</protein>
<evidence type="ECO:0000313" key="2">
    <source>
        <dbReference type="Proteomes" id="UP000295719"/>
    </source>
</evidence>
<organism evidence="1 2">
    <name type="scientific">Biostraticola tofi</name>
    <dbReference type="NCBI Taxonomy" id="466109"/>
    <lineage>
        <taxon>Bacteria</taxon>
        <taxon>Pseudomonadati</taxon>
        <taxon>Pseudomonadota</taxon>
        <taxon>Gammaproteobacteria</taxon>
        <taxon>Enterobacterales</taxon>
        <taxon>Bruguierivoracaceae</taxon>
        <taxon>Biostraticola</taxon>
    </lineage>
</organism>
<dbReference type="InterPro" id="IPR010807">
    <property type="entry name" value="YfgJ-like"/>
</dbReference>
<dbReference type="InterPro" id="IPR029037">
    <property type="entry name" value="DUF1407/YfgJ-like_sf"/>
</dbReference>
<dbReference type="AlphaFoldDB" id="A0A4R3YJJ2"/>
<sequence>MAEYNVFPTANAALGVGDRVLLCAVCLNPLQPEKGELICANCSRHYQPVALCPDCGKPLEVMTACGAIDYFCQLGHGLISRRRLVYGYQE</sequence>
<dbReference type="Gene3D" id="2.10.290.10">
    <property type="entry name" value="YfgJ-like"/>
    <property type="match status" value="1"/>
</dbReference>
<reference evidence="1 2" key="1">
    <citation type="submission" date="2019-03" db="EMBL/GenBank/DDBJ databases">
        <title>Genomic Encyclopedia of Type Strains, Phase IV (KMG-IV): sequencing the most valuable type-strain genomes for metagenomic binning, comparative biology and taxonomic classification.</title>
        <authorList>
            <person name="Goeker M."/>
        </authorList>
    </citation>
    <scope>NUCLEOTIDE SEQUENCE [LARGE SCALE GENOMIC DNA]</scope>
    <source>
        <strain evidence="1 2">DSM 19580</strain>
    </source>
</reference>
<dbReference type="Proteomes" id="UP000295719">
    <property type="component" value="Unassembled WGS sequence"/>
</dbReference>